<evidence type="ECO:0000313" key="3">
    <source>
        <dbReference type="Proteomes" id="UP001620461"/>
    </source>
</evidence>
<evidence type="ECO:0008006" key="4">
    <source>
        <dbReference type="Google" id="ProtNLM"/>
    </source>
</evidence>
<name>A0ABW8JPV3_9GAMM</name>
<dbReference type="Proteomes" id="UP001620461">
    <property type="component" value="Unassembled WGS sequence"/>
</dbReference>
<dbReference type="EMBL" id="JADIKJ010000033">
    <property type="protein sequence ID" value="MFK2902211.1"/>
    <property type="molecule type" value="Genomic_DNA"/>
</dbReference>
<reference evidence="2 3" key="1">
    <citation type="submission" date="2020-10" db="EMBL/GenBank/DDBJ databases">
        <title>Phylogeny of dyella-like bacteria.</title>
        <authorList>
            <person name="Fu J."/>
        </authorList>
    </citation>
    <scope>NUCLEOTIDE SEQUENCE [LARGE SCALE GENOMIC DNA]</scope>
    <source>
        <strain evidence="2 3">JP1</strain>
    </source>
</reference>
<keyword evidence="3" id="KW-1185">Reference proteome</keyword>
<dbReference type="RefSeq" id="WP_404549328.1">
    <property type="nucleotide sequence ID" value="NZ_JADIKJ010000033.1"/>
</dbReference>
<evidence type="ECO:0000313" key="2">
    <source>
        <dbReference type="EMBL" id="MFK2902211.1"/>
    </source>
</evidence>
<organism evidence="2 3">
    <name type="scientific">Dyella jejuensis</name>
    <dbReference type="NCBI Taxonomy" id="1432009"/>
    <lineage>
        <taxon>Bacteria</taxon>
        <taxon>Pseudomonadati</taxon>
        <taxon>Pseudomonadota</taxon>
        <taxon>Gammaproteobacteria</taxon>
        <taxon>Lysobacterales</taxon>
        <taxon>Rhodanobacteraceae</taxon>
        <taxon>Dyella</taxon>
    </lineage>
</organism>
<dbReference type="PROSITE" id="PS51257">
    <property type="entry name" value="PROKAR_LIPOPROTEIN"/>
    <property type="match status" value="1"/>
</dbReference>
<protein>
    <recommendedName>
        <fullName evidence="4">Lipoprotein</fullName>
    </recommendedName>
</protein>
<keyword evidence="1" id="KW-0732">Signal</keyword>
<accession>A0ABW8JPV3</accession>
<feature type="signal peptide" evidence="1">
    <location>
        <begin position="1"/>
        <end position="23"/>
    </location>
</feature>
<proteinExistence type="predicted"/>
<gene>
    <name evidence="2" type="ORF">ISP15_17930</name>
</gene>
<evidence type="ECO:0000256" key="1">
    <source>
        <dbReference type="SAM" id="SignalP"/>
    </source>
</evidence>
<sequence length="194" mass="22995">MIFMSRMAVPYFGAFLLCGCVSMADYKVAMDNDGSFAAYDNQFAVDSMNYPVFALASNVRKRNPRPPNVGPKWADDESTDFFPSDHWEIAKVVGDRYLAYSFQYNERYCRQQLAMNRKWMYKTCDESHEMNKYVDQYAYLYIRRDGSAYGWQYVNNNKKMPFEKTFFKVGFDGDWKGQPWFKCIKRCDKLMNMK</sequence>
<comment type="caution">
    <text evidence="2">The sequence shown here is derived from an EMBL/GenBank/DDBJ whole genome shotgun (WGS) entry which is preliminary data.</text>
</comment>
<feature type="chain" id="PRO_5045420604" description="Lipoprotein" evidence="1">
    <location>
        <begin position="24"/>
        <end position="194"/>
    </location>
</feature>